<protein>
    <submittedName>
        <fullName evidence="2">Outer membrane autotransporter barrel domain-containing protein</fullName>
    </submittedName>
</protein>
<comment type="caution">
    <text evidence="2">The sequence shown here is derived from an EMBL/GenBank/DDBJ whole genome shotgun (WGS) entry which is preliminary data.</text>
</comment>
<reference evidence="2 3" key="1">
    <citation type="submission" date="2012-03" db="EMBL/GenBank/DDBJ databases">
        <title>The Genome Sequence of Bartonella washoensis 085-0475.</title>
        <authorList>
            <consortium name="The Broad Institute Genome Sequencing Platform"/>
            <consortium name="The Broad Institute Genome Sequencing Center for Infectious Disease"/>
            <person name="Feldgarden M."/>
            <person name="Kirby J."/>
            <person name="Kosoy M."/>
            <person name="Birtles R."/>
            <person name="Probert W.S."/>
            <person name="Chiaraviglio L."/>
            <person name="Young S.K."/>
            <person name="Zeng Q."/>
            <person name="Gargeya S."/>
            <person name="Fitzgerald M."/>
            <person name="Haas B."/>
            <person name="Abouelleil A."/>
            <person name="Alvarado L."/>
            <person name="Arachchi H.M."/>
            <person name="Berlin A."/>
            <person name="Chapman S.B."/>
            <person name="Gearin G."/>
            <person name="Goldberg J."/>
            <person name="Griggs A."/>
            <person name="Gujja S."/>
            <person name="Hansen M."/>
            <person name="Heiman D."/>
            <person name="Howarth C."/>
            <person name="Larimer J."/>
            <person name="Lui A."/>
            <person name="MacDonald P.J.P."/>
            <person name="McCowen C."/>
            <person name="Montmayeur A."/>
            <person name="Murphy C."/>
            <person name="Neiman D."/>
            <person name="Pearson M."/>
            <person name="Priest M."/>
            <person name="Roberts A."/>
            <person name="Saif S."/>
            <person name="Shea T."/>
            <person name="Sisk P."/>
            <person name="Stolte C."/>
            <person name="Sykes S."/>
            <person name="Wortman J."/>
            <person name="Nusbaum C."/>
            <person name="Birren B."/>
        </authorList>
    </citation>
    <scope>NUCLEOTIDE SEQUENCE [LARGE SCALE GENOMIC DNA]</scope>
    <source>
        <strain evidence="2 3">085-0475</strain>
    </source>
</reference>
<evidence type="ECO:0000259" key="1">
    <source>
        <dbReference type="PROSITE" id="PS51208"/>
    </source>
</evidence>
<evidence type="ECO:0000313" key="2">
    <source>
        <dbReference type="EMBL" id="EJF86701.1"/>
    </source>
</evidence>
<dbReference type="NCBIfam" id="TIGR01414">
    <property type="entry name" value="autotrans_barl"/>
    <property type="match status" value="1"/>
</dbReference>
<feature type="domain" description="Autotransporter" evidence="1">
    <location>
        <begin position="1"/>
        <end position="269"/>
    </location>
</feature>
<dbReference type="Pfam" id="PF03797">
    <property type="entry name" value="Autotransporter"/>
    <property type="match status" value="1"/>
</dbReference>
<sequence length="269" mass="28721">STHGNKVTLSSNRNPLQYGYGADVQYTAVQAGVTLAALEDQNITANFGLLGTYGKLAFTPKDMEGADKSTLDKWLLSAYGSVRHNSGIYVNALFSYAALQGNITTTPRGNTASLDDKNTFSASTTIGQKLTTSAKGLVFEPQAQLIYQRLMLGTLSDIDGFDVNIGTPHQWLIRVGGRLTKNISTMKEGSAVSLYGKVNVIKAFGDNGTIKIGDAFQLDSMGGLVEGGLGVNAQFSQNIVLHADVNYQQKLQKSGVSGMYLSGAISYHF</sequence>
<dbReference type="SUPFAM" id="SSF103515">
    <property type="entry name" value="Autotransporter"/>
    <property type="match status" value="1"/>
</dbReference>
<dbReference type="OrthoDB" id="7922675at2"/>
<dbReference type="RefSeq" id="WP_006924890.1">
    <property type="nucleotide sequence ID" value="NZ_JH725101.1"/>
</dbReference>
<organism evidence="2 3">
    <name type="scientific">Cardidatus Bartonella washoeensis 085-0475</name>
    <dbReference type="NCBI Taxonomy" id="1094564"/>
    <lineage>
        <taxon>Bacteria</taxon>
        <taxon>Pseudomonadati</taxon>
        <taxon>Pseudomonadota</taxon>
        <taxon>Alphaproteobacteria</taxon>
        <taxon>Hyphomicrobiales</taxon>
        <taxon>Bartonellaceae</taxon>
        <taxon>Bartonella</taxon>
    </lineage>
</organism>
<proteinExistence type="predicted"/>
<dbReference type="Gene3D" id="2.40.128.130">
    <property type="entry name" value="Autotransporter beta-domain"/>
    <property type="match status" value="1"/>
</dbReference>
<dbReference type="PATRIC" id="fig|1094564.3.peg.126"/>
<dbReference type="EMBL" id="AILX01000003">
    <property type="protein sequence ID" value="EJF86701.1"/>
    <property type="molecule type" value="Genomic_DNA"/>
</dbReference>
<dbReference type="HOGENOM" id="CLU_007596_0_0_5"/>
<dbReference type="PROSITE" id="PS51208">
    <property type="entry name" value="AUTOTRANSPORTER"/>
    <property type="match status" value="1"/>
</dbReference>
<dbReference type="GO" id="GO:0019867">
    <property type="term" value="C:outer membrane"/>
    <property type="evidence" value="ECO:0007669"/>
    <property type="project" value="InterPro"/>
</dbReference>
<name>J0QM26_9HYPH</name>
<dbReference type="InterPro" id="IPR006315">
    <property type="entry name" value="OM_autotransptr_brl_dom"/>
</dbReference>
<feature type="non-terminal residue" evidence="2">
    <location>
        <position position="1"/>
    </location>
</feature>
<dbReference type="SMART" id="SM00869">
    <property type="entry name" value="Autotransporter"/>
    <property type="match status" value="1"/>
</dbReference>
<accession>J0QM26</accession>
<dbReference type="InterPro" id="IPR005546">
    <property type="entry name" value="Autotransporte_beta"/>
</dbReference>
<dbReference type="AlphaFoldDB" id="J0QM26"/>
<gene>
    <name evidence="2" type="ORF">MCW_00083</name>
</gene>
<dbReference type="Proteomes" id="UP000002646">
    <property type="component" value="Unassembled WGS sequence"/>
</dbReference>
<dbReference type="InterPro" id="IPR036709">
    <property type="entry name" value="Autotransporte_beta_dom_sf"/>
</dbReference>
<evidence type="ECO:0000313" key="3">
    <source>
        <dbReference type="Proteomes" id="UP000002646"/>
    </source>
</evidence>